<dbReference type="Gene3D" id="1.10.287.3080">
    <property type="match status" value="1"/>
</dbReference>
<feature type="chain" id="PRO_5031434084" evidence="2">
    <location>
        <begin position="23"/>
        <end position="532"/>
    </location>
</feature>
<feature type="signal peptide" evidence="2">
    <location>
        <begin position="1"/>
        <end position="22"/>
    </location>
</feature>
<dbReference type="EMBL" id="DSUJ01000008">
    <property type="protein sequence ID" value="HFI92012.1"/>
    <property type="molecule type" value="Genomic_DNA"/>
</dbReference>
<keyword evidence="1 2" id="KW-0732">Signal</keyword>
<gene>
    <name evidence="3" type="ORF">ENS31_10885</name>
</gene>
<protein>
    <submittedName>
        <fullName evidence="3">Cytochrome C</fullName>
    </submittedName>
</protein>
<dbReference type="AlphaFoldDB" id="A0A7V3E847"/>
<evidence type="ECO:0000256" key="1">
    <source>
        <dbReference type="ARBA" id="ARBA00022729"/>
    </source>
</evidence>
<dbReference type="SUPFAM" id="SSF48695">
    <property type="entry name" value="Multiheme cytochromes"/>
    <property type="match status" value="2"/>
</dbReference>
<dbReference type="PANTHER" id="PTHR35038">
    <property type="entry name" value="DISSIMILATORY SULFITE REDUCTASE SIRA"/>
    <property type="match status" value="1"/>
</dbReference>
<evidence type="ECO:0000313" key="3">
    <source>
        <dbReference type="EMBL" id="HFI92012.1"/>
    </source>
</evidence>
<accession>A0A7V3E847</accession>
<comment type="caution">
    <text evidence="3">The sequence shown here is derived from an EMBL/GenBank/DDBJ whole genome shotgun (WGS) entry which is preliminary data.</text>
</comment>
<proteinExistence type="predicted"/>
<dbReference type="InterPro" id="IPR036280">
    <property type="entry name" value="Multihaem_cyt_sf"/>
</dbReference>
<dbReference type="InterPro" id="IPR051829">
    <property type="entry name" value="Multiheme_Cytochr_ET"/>
</dbReference>
<sequence length="532" mass="60376">MNRNISLSFLLLSLLLSAELSAQISPGELTSFHSNLEGMSNCTKCHELGKQVLNSKCLDCHTEIKSMINSGKGYHSSTEVKGKDCWSCHSEHHGRNFRIINFSKDNFNHSKTGFTLTGSHQKIKCEDCHHTKFISDSKIKKRKNTYLGLKTDCISCHEDYHKGSLGKNCEGCHNTEKFNEVKKFDHDKTNFKLTGEHLTVECSKCHPVEIINGTKQTKFKGLSFSNCTPCHSDVHKGGLGKDCKSCHITKSFKLINQSSFDHSKTRFPLIGRHNVVKCNECHKGSISNKPTFSKCTDCHQDFHKGDFTKNNIITDCKNCHSESGFTPSLFTIEQHNKLKFRLDGAHLAIPCVNCHKVEEQWKFRFASSDCQSCHQNVHGNELTEKFLPGNNCQTCHNTSFWRTVSFNHSGTNFELLGKHKNIECRNCHYKVASDGKIKFKFVSLGSDCIECHKDVHFSQFDVAGKSDCVRCHSFEDWKPEKFDHNKTRFSLEGAHSKLNCSKCHPSVIKNGNTFIKYKLDDFKCAACHSQRL</sequence>
<organism evidence="3">
    <name type="scientific">Ignavibacterium album</name>
    <dbReference type="NCBI Taxonomy" id="591197"/>
    <lineage>
        <taxon>Bacteria</taxon>
        <taxon>Pseudomonadati</taxon>
        <taxon>Ignavibacteriota</taxon>
        <taxon>Ignavibacteria</taxon>
        <taxon>Ignavibacteriales</taxon>
        <taxon>Ignavibacteriaceae</taxon>
        <taxon>Ignavibacterium</taxon>
    </lineage>
</organism>
<reference evidence="3" key="1">
    <citation type="journal article" date="2020" name="mSystems">
        <title>Genome- and Community-Level Interaction Insights into Carbon Utilization and Element Cycling Functions of Hydrothermarchaeota in Hydrothermal Sediment.</title>
        <authorList>
            <person name="Zhou Z."/>
            <person name="Liu Y."/>
            <person name="Xu W."/>
            <person name="Pan J."/>
            <person name="Luo Z.H."/>
            <person name="Li M."/>
        </authorList>
    </citation>
    <scope>NUCLEOTIDE SEQUENCE [LARGE SCALE GENOMIC DNA]</scope>
    <source>
        <strain evidence="3">SpSt-479</strain>
    </source>
</reference>
<dbReference type="Gene3D" id="3.90.10.10">
    <property type="entry name" value="Cytochrome C3"/>
    <property type="match status" value="5"/>
</dbReference>
<evidence type="ECO:0000256" key="2">
    <source>
        <dbReference type="SAM" id="SignalP"/>
    </source>
</evidence>
<name>A0A7V3E847_9BACT</name>